<evidence type="ECO:0000256" key="3">
    <source>
        <dbReference type="ARBA" id="ARBA00023002"/>
    </source>
</evidence>
<comment type="pathway">
    <text evidence="1">Metabolic intermediate biosynthesis; chorismate biosynthesis; chorismate from D-erythrose 4-phosphate and phosphoenolpyruvate: step 4/7.</text>
</comment>
<dbReference type="Pfam" id="PF08501">
    <property type="entry name" value="Shikimate_dh_N"/>
    <property type="match status" value="1"/>
</dbReference>
<reference evidence="13 15" key="1">
    <citation type="submission" date="2019-05" db="EMBL/GenBank/DDBJ databases">
        <title>Mumia sp. nov., isolated from the intestinal contents of plateau pika (Ochotona curzoniae) in the Qinghai-Tibet plateau of China.</title>
        <authorList>
            <person name="Tian Z."/>
        </authorList>
    </citation>
    <scope>NUCLEOTIDE SEQUENCE [LARGE SCALE GENOMIC DNA]</scope>
    <source>
        <strain evidence="15">527</strain>
        <strain evidence="13">Z527</strain>
    </source>
</reference>
<accession>A0A5C4MCU6</accession>
<evidence type="ECO:0000256" key="8">
    <source>
        <dbReference type="ARBA" id="ARBA00066605"/>
    </source>
</evidence>
<comment type="catalytic activity">
    <reaction evidence="6">
        <text>shikimate + NAD(+) = 3-dehydroshikimate + NADH + H(+)</text>
        <dbReference type="Rhea" id="RHEA:17741"/>
        <dbReference type="ChEBI" id="CHEBI:15378"/>
        <dbReference type="ChEBI" id="CHEBI:16630"/>
        <dbReference type="ChEBI" id="CHEBI:36208"/>
        <dbReference type="ChEBI" id="CHEBI:57540"/>
        <dbReference type="ChEBI" id="CHEBI:57945"/>
    </reaction>
</comment>
<feature type="domain" description="Saccharopine dehydrogenase NADP binding" evidence="11">
    <location>
        <begin position="136"/>
        <end position="207"/>
    </location>
</feature>
<keyword evidence="4" id="KW-0057">Aromatic amino acid biosynthesis</keyword>
<gene>
    <name evidence="14" type="ORF">FHE65_17710</name>
    <name evidence="13" type="ORF">FHE65_27655</name>
</gene>
<name>A0A5C4MCU6_9ACTN</name>
<dbReference type="AlphaFoldDB" id="A0A5C4MCU6"/>
<dbReference type="GO" id="GO:0009423">
    <property type="term" value="P:chorismate biosynthetic process"/>
    <property type="evidence" value="ECO:0007669"/>
    <property type="project" value="TreeGrafter"/>
</dbReference>
<feature type="region of interest" description="Disordered" evidence="10">
    <location>
        <begin position="288"/>
        <end position="316"/>
    </location>
</feature>
<sequence>MSARDASRRESVLVALLGQGVGPSLTPPMHEREADRHGLRYVYKIVDLDDRGVGADHLAHLLDAAVELGFDGLNVTHPIKHTMMPLVDELGAEVERIGALNTVLVRDGRTVARNTDVTGFSRAFHEGLPDADLDDVVLLGAGGAGTAVAHALSDLGAVRLHVVDPDLARADDLRTSLAESALDVRTSDPSGLEALLARASGIVNATPLGMAHHPGTPVPGELLTSRLWVADIVYRPLTTELLRTARARGCPTLSGAGMAVHQAADTFELLTGRTAHREEMFRDFDEMVSAETGSSHDTDVDHPTHRSRDTSGERNQ</sequence>
<dbReference type="GO" id="GO:0019632">
    <property type="term" value="P:shikimate metabolic process"/>
    <property type="evidence" value="ECO:0007669"/>
    <property type="project" value="UniProtKB-ARBA"/>
</dbReference>
<comment type="caution">
    <text evidence="13">The sequence shown here is derived from an EMBL/GenBank/DDBJ whole genome shotgun (WGS) entry which is preliminary data.</text>
</comment>
<dbReference type="Gene3D" id="3.40.50.720">
    <property type="entry name" value="NAD(P)-binding Rossmann-like Domain"/>
    <property type="match status" value="1"/>
</dbReference>
<dbReference type="SUPFAM" id="SSF53223">
    <property type="entry name" value="Aminoacid dehydrogenase-like, N-terminal domain"/>
    <property type="match status" value="1"/>
</dbReference>
<dbReference type="NCBIfam" id="NF001319">
    <property type="entry name" value="PRK00258.3-3"/>
    <property type="match status" value="1"/>
</dbReference>
<dbReference type="EC" id="1.1.1.24" evidence="8"/>
<evidence type="ECO:0000313" key="13">
    <source>
        <dbReference type="EMBL" id="TNC34610.1"/>
    </source>
</evidence>
<dbReference type="PANTHER" id="PTHR21089:SF1">
    <property type="entry name" value="BIFUNCTIONAL 3-DEHYDROQUINATE DEHYDRATASE_SHIKIMATE DEHYDROGENASE, CHLOROPLASTIC"/>
    <property type="match status" value="1"/>
</dbReference>
<dbReference type="EMBL" id="VDFR01000079">
    <property type="protein sequence ID" value="TNC43676.1"/>
    <property type="molecule type" value="Genomic_DNA"/>
</dbReference>
<dbReference type="GO" id="GO:0050661">
    <property type="term" value="F:NADP binding"/>
    <property type="evidence" value="ECO:0007669"/>
    <property type="project" value="TreeGrafter"/>
</dbReference>
<dbReference type="GO" id="GO:0008652">
    <property type="term" value="P:amino acid biosynthetic process"/>
    <property type="evidence" value="ECO:0007669"/>
    <property type="project" value="UniProtKB-KW"/>
</dbReference>
<evidence type="ECO:0000259" key="11">
    <source>
        <dbReference type="Pfam" id="PF03435"/>
    </source>
</evidence>
<evidence type="ECO:0000256" key="10">
    <source>
        <dbReference type="SAM" id="MobiDB-lite"/>
    </source>
</evidence>
<protein>
    <recommendedName>
        <fullName evidence="9">Quinate/shikimate dehydrogenase (NAD(+))</fullName>
        <ecNumber evidence="8">1.1.1.24</ecNumber>
    </recommendedName>
</protein>
<feature type="compositionally biased region" description="Basic and acidic residues" evidence="10">
    <location>
        <begin position="294"/>
        <end position="316"/>
    </location>
</feature>
<dbReference type="EMBL" id="VDFR01000154">
    <property type="protein sequence ID" value="TNC34610.1"/>
    <property type="molecule type" value="Genomic_DNA"/>
</dbReference>
<dbReference type="SUPFAM" id="SSF51735">
    <property type="entry name" value="NAD(P)-binding Rossmann-fold domains"/>
    <property type="match status" value="1"/>
</dbReference>
<dbReference type="InterPro" id="IPR013708">
    <property type="entry name" value="Shikimate_DH-bd_N"/>
</dbReference>
<keyword evidence="2" id="KW-0028">Amino-acid biosynthesis</keyword>
<dbReference type="CDD" id="cd01065">
    <property type="entry name" value="NAD_bind_Shikimate_DH"/>
    <property type="match status" value="1"/>
</dbReference>
<dbReference type="FunFam" id="3.40.50.720:FF:000086">
    <property type="entry name" value="Quinate/shikimate dehydrogenase"/>
    <property type="match status" value="1"/>
</dbReference>
<proteinExistence type="predicted"/>
<dbReference type="Gene3D" id="3.40.50.10860">
    <property type="entry name" value="Leucine Dehydrogenase, chain A, domain 1"/>
    <property type="match status" value="1"/>
</dbReference>
<evidence type="ECO:0000256" key="5">
    <source>
        <dbReference type="ARBA" id="ARBA00051639"/>
    </source>
</evidence>
<evidence type="ECO:0000256" key="7">
    <source>
        <dbReference type="ARBA" id="ARBA00060613"/>
    </source>
</evidence>
<feature type="domain" description="Shikimate dehydrogenase substrate binding N-terminal" evidence="12">
    <location>
        <begin position="16"/>
        <end position="103"/>
    </location>
</feature>
<evidence type="ECO:0000256" key="4">
    <source>
        <dbReference type="ARBA" id="ARBA00023141"/>
    </source>
</evidence>
<dbReference type="PANTHER" id="PTHR21089">
    <property type="entry name" value="SHIKIMATE DEHYDROGENASE"/>
    <property type="match status" value="1"/>
</dbReference>
<dbReference type="Pfam" id="PF03435">
    <property type="entry name" value="Sacchrp_dh_NADP"/>
    <property type="match status" value="1"/>
</dbReference>
<dbReference type="RefSeq" id="WP_139106351.1">
    <property type="nucleotide sequence ID" value="NZ_VDFR01000079.1"/>
</dbReference>
<dbReference type="GO" id="GO:0009073">
    <property type="term" value="P:aromatic amino acid family biosynthetic process"/>
    <property type="evidence" value="ECO:0007669"/>
    <property type="project" value="UniProtKB-KW"/>
</dbReference>
<dbReference type="GO" id="GO:0005829">
    <property type="term" value="C:cytosol"/>
    <property type="evidence" value="ECO:0007669"/>
    <property type="project" value="TreeGrafter"/>
</dbReference>
<evidence type="ECO:0000259" key="12">
    <source>
        <dbReference type="Pfam" id="PF08501"/>
    </source>
</evidence>
<dbReference type="GO" id="GO:0030266">
    <property type="term" value="F:quinate 3-dehydrogenase (NAD+) activity"/>
    <property type="evidence" value="ECO:0007669"/>
    <property type="project" value="UniProtKB-EC"/>
</dbReference>
<evidence type="ECO:0000313" key="14">
    <source>
        <dbReference type="EMBL" id="TNC43676.1"/>
    </source>
</evidence>
<dbReference type="InterPro" id="IPR005097">
    <property type="entry name" value="Sacchrp_dh_NADP-bd"/>
</dbReference>
<dbReference type="InterPro" id="IPR046346">
    <property type="entry name" value="Aminoacid_DH-like_N_sf"/>
</dbReference>
<dbReference type="NCBIfam" id="NF009201">
    <property type="entry name" value="PRK12549.1"/>
    <property type="match status" value="1"/>
</dbReference>
<evidence type="ECO:0000256" key="2">
    <source>
        <dbReference type="ARBA" id="ARBA00022605"/>
    </source>
</evidence>
<evidence type="ECO:0000256" key="6">
    <source>
        <dbReference type="ARBA" id="ARBA00052329"/>
    </source>
</evidence>
<organism evidence="13 15">
    <name type="scientific">Mumia zhuanghuii</name>
    <dbReference type="NCBI Taxonomy" id="2585211"/>
    <lineage>
        <taxon>Bacteria</taxon>
        <taxon>Bacillati</taxon>
        <taxon>Actinomycetota</taxon>
        <taxon>Actinomycetes</taxon>
        <taxon>Propionibacteriales</taxon>
        <taxon>Nocardioidaceae</taxon>
        <taxon>Mumia</taxon>
    </lineage>
</organism>
<dbReference type="InterPro" id="IPR036291">
    <property type="entry name" value="NAD(P)-bd_dom_sf"/>
</dbReference>
<dbReference type="Proteomes" id="UP000306740">
    <property type="component" value="Unassembled WGS sequence"/>
</dbReference>
<evidence type="ECO:0000313" key="15">
    <source>
        <dbReference type="Proteomes" id="UP000306740"/>
    </source>
</evidence>
<keyword evidence="3 13" id="KW-0560">Oxidoreductase</keyword>
<dbReference type="InterPro" id="IPR022893">
    <property type="entry name" value="Shikimate_DH_fam"/>
</dbReference>
<evidence type="ECO:0000256" key="9">
    <source>
        <dbReference type="ARBA" id="ARBA00071605"/>
    </source>
</evidence>
<dbReference type="OrthoDB" id="9776868at2"/>
<evidence type="ECO:0000256" key="1">
    <source>
        <dbReference type="ARBA" id="ARBA00004871"/>
    </source>
</evidence>
<comment type="pathway">
    <text evidence="7">Aromatic compound metabolism; 3,4-dihydroxybenzoate biosynthesis; 3-dehydroquinate from D-quinate (NAD(+) route).</text>
</comment>
<dbReference type="GO" id="GO:0004764">
    <property type="term" value="F:shikimate 3-dehydrogenase (NADP+) activity"/>
    <property type="evidence" value="ECO:0007669"/>
    <property type="project" value="InterPro"/>
</dbReference>
<comment type="catalytic activity">
    <reaction evidence="5">
        <text>L-quinate + NAD(+) = 3-dehydroquinate + NADH + H(+)</text>
        <dbReference type="Rhea" id="RHEA:22364"/>
        <dbReference type="ChEBI" id="CHEBI:15378"/>
        <dbReference type="ChEBI" id="CHEBI:29751"/>
        <dbReference type="ChEBI" id="CHEBI:32364"/>
        <dbReference type="ChEBI" id="CHEBI:57540"/>
        <dbReference type="ChEBI" id="CHEBI:57945"/>
        <dbReference type="EC" id="1.1.1.24"/>
    </reaction>
</comment>